<keyword evidence="1" id="KW-0547">Nucleotide-binding</keyword>
<dbReference type="GO" id="GO:0051782">
    <property type="term" value="P:negative regulation of cell division"/>
    <property type="evidence" value="ECO:0007669"/>
    <property type="project" value="TreeGrafter"/>
</dbReference>
<evidence type="ECO:0000256" key="2">
    <source>
        <dbReference type="ARBA" id="ARBA00022840"/>
    </source>
</evidence>
<dbReference type="PANTHER" id="PTHR43384:SF4">
    <property type="entry name" value="CELLULOSE BIOSYNTHESIS PROTEIN BCSQ-RELATED"/>
    <property type="match status" value="1"/>
</dbReference>
<dbReference type="InterPro" id="IPR027417">
    <property type="entry name" value="P-loop_NTPase"/>
</dbReference>
<reference evidence="3" key="1">
    <citation type="submission" date="2013-05" db="EMBL/GenBank/DDBJ databases">
        <title>Genome assembly of Cystobacter fuscus DSM 2262.</title>
        <authorList>
            <person name="Sharma G."/>
            <person name="Khatri I."/>
            <person name="Kaur C."/>
            <person name="Mayilraj S."/>
            <person name="Subramanian S."/>
        </authorList>
    </citation>
    <scope>NUCLEOTIDE SEQUENCE [LARGE SCALE GENOMIC DNA]</scope>
    <source>
        <strain evidence="3">DSM 2262</strain>
    </source>
</reference>
<accession>S9P1C3</accession>
<dbReference type="AlphaFoldDB" id="S9P1C3"/>
<dbReference type="EMBL" id="ANAH02000064">
    <property type="protein sequence ID" value="EPX56931.1"/>
    <property type="molecule type" value="Genomic_DNA"/>
</dbReference>
<name>S9P1C3_CYSF2</name>
<evidence type="ECO:0000313" key="4">
    <source>
        <dbReference type="Proteomes" id="UP000011682"/>
    </source>
</evidence>
<dbReference type="PANTHER" id="PTHR43384">
    <property type="entry name" value="SEPTUM SITE-DETERMINING PROTEIN MIND HOMOLOG, CHLOROPLASTIC-RELATED"/>
    <property type="match status" value="1"/>
</dbReference>
<keyword evidence="3" id="KW-0966">Cell projection</keyword>
<dbReference type="GO" id="GO:0005524">
    <property type="term" value="F:ATP binding"/>
    <property type="evidence" value="ECO:0007669"/>
    <property type="project" value="UniProtKB-KW"/>
</dbReference>
<sequence>MVACPLDEVTAWFRGRRVFPSGQGVDERPGTGFDAVALNSLRSAASPSVPTAAPVEPTGTVRARPHRIIAVGGGKGGIGKSLVSSNLGVALAARGQRVLLVDADLGGANLHTCLGVGQPTATLSDFLLRPKSRLEDVIVPTGVPNLSLIAGALDVLDAANIKYAHKQRLLRSLQTQSVDYLILDLGAGSSFNTLDFFIIADHGVLVLLPEPTSVENAYRFVKAAFFRRLQQVESEYGIERLVERALSTREGASRTPLEIVQHVRQTSPTLAAKLEKELAAFRVKLVLNQARTDADVKVNAAVVAAWKKFFGLEMDDFGAIRYDDEAWRAVRKRRPIVLDKPDSPSALGIQSIADRLLALDGVTSP</sequence>
<dbReference type="eggNOG" id="COG0455">
    <property type="taxonomic scope" value="Bacteria"/>
</dbReference>
<dbReference type="Proteomes" id="UP000011682">
    <property type="component" value="Unassembled WGS sequence"/>
</dbReference>
<evidence type="ECO:0000256" key="1">
    <source>
        <dbReference type="ARBA" id="ARBA00022741"/>
    </source>
</evidence>
<dbReference type="GO" id="GO:0005829">
    <property type="term" value="C:cytosol"/>
    <property type="evidence" value="ECO:0007669"/>
    <property type="project" value="TreeGrafter"/>
</dbReference>
<dbReference type="InterPro" id="IPR033756">
    <property type="entry name" value="YlxH/NBP35"/>
</dbReference>
<proteinExistence type="predicted"/>
<protein>
    <submittedName>
        <fullName evidence="3">Flagellar synthesis regulator FleN</fullName>
    </submittedName>
</protein>
<comment type="caution">
    <text evidence="3">The sequence shown here is derived from an EMBL/GenBank/DDBJ whole genome shotgun (WGS) entry which is preliminary data.</text>
</comment>
<evidence type="ECO:0000313" key="3">
    <source>
        <dbReference type="EMBL" id="EPX56931.1"/>
    </source>
</evidence>
<keyword evidence="2" id="KW-0067">ATP-binding</keyword>
<dbReference type="Gene3D" id="3.40.50.300">
    <property type="entry name" value="P-loop containing nucleotide triphosphate hydrolases"/>
    <property type="match status" value="1"/>
</dbReference>
<dbReference type="Pfam" id="PF10609">
    <property type="entry name" value="ParA"/>
    <property type="match status" value="1"/>
</dbReference>
<dbReference type="InterPro" id="IPR050625">
    <property type="entry name" value="ParA/MinD_ATPase"/>
</dbReference>
<dbReference type="GO" id="GO:0009898">
    <property type="term" value="C:cytoplasmic side of plasma membrane"/>
    <property type="evidence" value="ECO:0007669"/>
    <property type="project" value="TreeGrafter"/>
</dbReference>
<dbReference type="GO" id="GO:0016887">
    <property type="term" value="F:ATP hydrolysis activity"/>
    <property type="evidence" value="ECO:0007669"/>
    <property type="project" value="TreeGrafter"/>
</dbReference>
<organism evidence="3 4">
    <name type="scientific">Cystobacter fuscus (strain ATCC 25194 / DSM 2262 / NBRC 100088 / M29)</name>
    <dbReference type="NCBI Taxonomy" id="1242864"/>
    <lineage>
        <taxon>Bacteria</taxon>
        <taxon>Pseudomonadati</taxon>
        <taxon>Myxococcota</taxon>
        <taxon>Myxococcia</taxon>
        <taxon>Myxococcales</taxon>
        <taxon>Cystobacterineae</taxon>
        <taxon>Archangiaceae</taxon>
        <taxon>Cystobacter</taxon>
    </lineage>
</organism>
<keyword evidence="3" id="KW-0282">Flagellum</keyword>
<dbReference type="SUPFAM" id="SSF52540">
    <property type="entry name" value="P-loop containing nucleoside triphosphate hydrolases"/>
    <property type="match status" value="1"/>
</dbReference>
<keyword evidence="3" id="KW-0969">Cilium</keyword>
<keyword evidence="4" id="KW-1185">Reference proteome</keyword>
<gene>
    <name evidence="3" type="ORF">D187_006684</name>
</gene>